<dbReference type="AlphaFoldDB" id="A0A0C7NC61"/>
<keyword evidence="9" id="KW-1185">Reference proteome</keyword>
<feature type="compositionally biased region" description="Acidic residues" evidence="4">
    <location>
        <begin position="719"/>
        <end position="738"/>
    </location>
</feature>
<accession>A0A0C7NC61</accession>
<dbReference type="RefSeq" id="XP_022629400.1">
    <property type="nucleotide sequence ID" value="XM_022771500.1"/>
</dbReference>
<dbReference type="Pfam" id="PF03178">
    <property type="entry name" value="CPSF_A"/>
    <property type="match status" value="1"/>
</dbReference>
<dbReference type="Pfam" id="PF23726">
    <property type="entry name" value="Beta-prop_RSE1_2nd"/>
    <property type="match status" value="1"/>
</dbReference>
<dbReference type="GO" id="GO:0071004">
    <property type="term" value="C:U2-type prespliceosome"/>
    <property type="evidence" value="ECO:0007669"/>
    <property type="project" value="EnsemblFungi"/>
</dbReference>
<feature type="domain" description="RSE1/DDB1/CPSF1 first beta-propeller" evidence="6">
    <location>
        <begin position="23"/>
        <end position="387"/>
    </location>
</feature>
<evidence type="ECO:0000256" key="3">
    <source>
        <dbReference type="ARBA" id="ARBA00023242"/>
    </source>
</evidence>
<evidence type="ECO:0000313" key="8">
    <source>
        <dbReference type="EMBL" id="CEP63179.1"/>
    </source>
</evidence>
<dbReference type="PANTHER" id="PTHR10644">
    <property type="entry name" value="DNA REPAIR/RNA PROCESSING CPSF FAMILY"/>
    <property type="match status" value="1"/>
</dbReference>
<dbReference type="GeneID" id="34686672"/>
<dbReference type="InterPro" id="IPR036322">
    <property type="entry name" value="WD40_repeat_dom_sf"/>
</dbReference>
<comment type="subcellular location">
    <subcellularLocation>
        <location evidence="1">Nucleus</location>
    </subcellularLocation>
</comment>
<evidence type="ECO:0000256" key="1">
    <source>
        <dbReference type="ARBA" id="ARBA00004123"/>
    </source>
</evidence>
<feature type="domain" description="RSE1/DDB1/CPSF1 C-terminal" evidence="5">
    <location>
        <begin position="916"/>
        <end position="1236"/>
    </location>
</feature>
<evidence type="ECO:0000256" key="2">
    <source>
        <dbReference type="ARBA" id="ARBA00022664"/>
    </source>
</evidence>
<protein>
    <submittedName>
        <fullName evidence="8">LALA0S07e04192g1_1</fullName>
    </submittedName>
</protein>
<keyword evidence="3" id="KW-0539">Nucleus</keyword>
<evidence type="ECO:0000259" key="6">
    <source>
        <dbReference type="Pfam" id="PF10433"/>
    </source>
</evidence>
<evidence type="ECO:0000256" key="4">
    <source>
        <dbReference type="SAM" id="MobiDB-lite"/>
    </source>
</evidence>
<dbReference type="HOGENOM" id="CLU_003246_0_1_1"/>
<dbReference type="InterPro" id="IPR058543">
    <property type="entry name" value="Beta-prop_RSE1/DDB1/CPSF1_2nd"/>
</dbReference>
<gene>
    <name evidence="8" type="ORF">LALA0_S07e04192g</name>
</gene>
<dbReference type="GO" id="GO:0030620">
    <property type="term" value="F:U2 snRNA binding"/>
    <property type="evidence" value="ECO:0007669"/>
    <property type="project" value="EnsemblFungi"/>
</dbReference>
<dbReference type="Proteomes" id="UP000054304">
    <property type="component" value="Unassembled WGS sequence"/>
</dbReference>
<feature type="region of interest" description="Disordered" evidence="4">
    <location>
        <begin position="714"/>
        <end position="745"/>
    </location>
</feature>
<dbReference type="InterPro" id="IPR015943">
    <property type="entry name" value="WD40/YVTN_repeat-like_dom_sf"/>
</dbReference>
<feature type="domain" description="RSE1/DDB1/CPSF1 second beta-propeller" evidence="7">
    <location>
        <begin position="456"/>
        <end position="810"/>
    </location>
</feature>
<dbReference type="GO" id="GO:0000245">
    <property type="term" value="P:spliceosomal complex assembly"/>
    <property type="evidence" value="ECO:0007669"/>
    <property type="project" value="EnsemblFungi"/>
</dbReference>
<dbReference type="EMBL" id="LN736366">
    <property type="protein sequence ID" value="CEP63179.1"/>
    <property type="molecule type" value="Genomic_DNA"/>
</dbReference>
<dbReference type="OrthoDB" id="436637at2759"/>
<name>A0A0C7NC61_9SACH</name>
<dbReference type="InterPro" id="IPR018846">
    <property type="entry name" value="Beta-prop_RSE1/DDB1/CPSF1_1st"/>
</dbReference>
<proteinExistence type="predicted"/>
<dbReference type="GO" id="GO:0005686">
    <property type="term" value="C:U2 snRNP"/>
    <property type="evidence" value="ECO:0007669"/>
    <property type="project" value="EnsemblFungi"/>
</dbReference>
<organism evidence="8 9">
    <name type="scientific">Lachancea lanzarotensis</name>
    <dbReference type="NCBI Taxonomy" id="1245769"/>
    <lineage>
        <taxon>Eukaryota</taxon>
        <taxon>Fungi</taxon>
        <taxon>Dikarya</taxon>
        <taxon>Ascomycota</taxon>
        <taxon>Saccharomycotina</taxon>
        <taxon>Saccharomycetes</taxon>
        <taxon>Saccharomycetales</taxon>
        <taxon>Saccharomycetaceae</taxon>
        <taxon>Lachancea</taxon>
    </lineage>
</organism>
<dbReference type="SUPFAM" id="SSF50978">
    <property type="entry name" value="WD40 repeat-like"/>
    <property type="match status" value="1"/>
</dbReference>
<dbReference type="GO" id="GO:0000974">
    <property type="term" value="C:Prp19 complex"/>
    <property type="evidence" value="ECO:0007669"/>
    <property type="project" value="EnsemblFungi"/>
</dbReference>
<dbReference type="Gene3D" id="2.130.10.10">
    <property type="entry name" value="YVTN repeat-like/Quinoprotein amine dehydrogenase"/>
    <property type="match status" value="3"/>
</dbReference>
<dbReference type="STRING" id="1245769.A0A0C7NC61"/>
<dbReference type="InterPro" id="IPR050358">
    <property type="entry name" value="RSE1/DDB1/CFT1"/>
</dbReference>
<reference evidence="8 9" key="1">
    <citation type="submission" date="2014-12" db="EMBL/GenBank/DDBJ databases">
        <authorList>
            <person name="Neuveglise Cecile"/>
        </authorList>
    </citation>
    <scope>NUCLEOTIDE SEQUENCE [LARGE SCALE GENOMIC DNA]</scope>
    <source>
        <strain evidence="8 9">CBS 12615</strain>
    </source>
</reference>
<dbReference type="Pfam" id="PF10433">
    <property type="entry name" value="Beta-prop_RSE1_1st"/>
    <property type="match status" value="1"/>
</dbReference>
<evidence type="ECO:0000259" key="7">
    <source>
        <dbReference type="Pfam" id="PF23726"/>
    </source>
</evidence>
<evidence type="ECO:0000259" key="5">
    <source>
        <dbReference type="Pfam" id="PF03178"/>
    </source>
</evidence>
<sequence>MTGTPTGLELYHLTLQRQSNYVHSCVGHFVDLPDAPIGKRKTRKDYQVCIATETHLELYDLEEGDFRRLALIPIFATITAMQSLPVETNYSYLVLVTDSGNLSLLQFVNDAKAIRLHSLFNEPFARSGLRKVAPQKHIEVDPQGRCIFVSATERNKLCYQTDFRNNILNVSSPLEFQKPNRITISTTVCDVAFDNPTYASLEIDTTDGSKYLAFYMLDLGLNHIIQQSETLLPSSASFLVAVPNLERYGVNARSEQHESQANDSINSFVIVGLDSRLMLKDAHGYFSLEVNLPTRTLESLTIISAAVHKLKKEFFLLVQCSNGDLYKVKIIPNEAFNFCPKVTVVYFDSIAPSSRLHIFRNGLLLSLQELSGYSLYEFESLGNDENLLTSDEPAEHLKISPTSQLENLSVLHQSGSSNPILASEVLESNPLTLLMSQYKRDLKCLKSGVNFSDLITSPLPPKASGLWSIRLTSDPWHRLILLALPKTTMVLKVEDGTLEELEAANNKFKTDNDSTIYAGLMGQRTIIQVCENSMLQIDYEGRTTKMSINSEWLPPAGIKILRATSSSSQLALALSNNEVVYFELDITAGMETLNEYQERLELPNRITDLSLCDVLRSDFLAVGCQDSSVKVYGLKLGSDDSFLEMLSMQVLLSPPSSVQFMPSKASLLLHVGLDSGVYIRSSVDKFDGQLFDLRTKFLGSRPVRITPLPHVDHNIVSQAEEEEGEEEEEEGHGEEEKEPEAHASLSESSCVVLHCDKTWLSYETDDMFYVRPFILSKNVSLEAIAAFRTSDIKSNGCCAISSRGSLLIGRLDKFTKRNEWFQQNEETDADDEALKTTQYRGHRIISDPFDQKLFYSVENSTIGKACRVSAHRSGFSLDINTKENKYFNIDDICLDAQIAKFGTSNTYLVLSTKSMHLKTFLIQKGSKENKSSLHIEFVHDTVVGETIHSIASFADRLLVPFSSNLVLYALGRKQLLKKSISSIPPSVSKVVSVCTWKNDRVAIGDIHESVTLFIFDKTSNEFIGLADDVVKRHVTTITFLDKSTIIGGDRFGNVWVLRVPPHIEKLISEEYSFFASKYEKPGSNELPRNIMECPCKWDMINHFYVNDIPISFRVVKGLDMSDRVSILYTGLQGTIACLVPLLTKNEIDFYHALEDTLRNADETFFMDNETESTFLDNDYRDEAGIAGNLVAKAKQSNPRPMIEGAYSFVGREHLMYRSYYAPVKGVVDGDFCESFLSLYPSEQEFLVNRMSVKHVKQVQSRLNEMRTSNI</sequence>
<evidence type="ECO:0000313" key="9">
    <source>
        <dbReference type="Proteomes" id="UP000054304"/>
    </source>
</evidence>
<dbReference type="InterPro" id="IPR004871">
    <property type="entry name" value="RSE1/DDB1/CPSF1_C"/>
</dbReference>
<keyword evidence="2" id="KW-0507">mRNA processing</keyword>